<feature type="transmembrane region" description="Helical" evidence="1">
    <location>
        <begin position="119"/>
        <end position="141"/>
    </location>
</feature>
<gene>
    <name evidence="2" type="ORF">BFDBGBKI_00002</name>
    <name evidence="3" type="ORF">KLGCGMKP_00022</name>
</gene>
<evidence type="ECO:0000313" key="2">
    <source>
        <dbReference type="EMBL" id="QNO44241.1"/>
    </source>
</evidence>
<reference evidence="2" key="1">
    <citation type="submission" date="2020-06" db="EMBL/GenBank/DDBJ databases">
        <title>Unique genomic features of the anaerobic methanotrophic archaea.</title>
        <authorList>
            <person name="Chadwick G.L."/>
            <person name="Skennerton C.T."/>
            <person name="Laso-Perez R."/>
            <person name="Leu A.O."/>
            <person name="Speth D.R."/>
            <person name="Yu H."/>
            <person name="Morgan-Lang C."/>
            <person name="Hatzenpichler R."/>
            <person name="Goudeau D."/>
            <person name="Malmstrom R."/>
            <person name="Brazelton W.J."/>
            <person name="Woyke T."/>
            <person name="Hallam S.J."/>
            <person name="Tyson G.W."/>
            <person name="Wegener G."/>
            <person name="Boetius A."/>
            <person name="Orphan V."/>
        </authorList>
    </citation>
    <scope>NUCLEOTIDE SEQUENCE</scope>
</reference>
<feature type="transmembrane region" description="Helical" evidence="1">
    <location>
        <begin position="62"/>
        <end position="84"/>
    </location>
</feature>
<feature type="transmembrane region" description="Helical" evidence="1">
    <location>
        <begin position="210"/>
        <end position="229"/>
    </location>
</feature>
<evidence type="ECO:0008006" key="4">
    <source>
        <dbReference type="Google" id="ProtNLM"/>
    </source>
</evidence>
<organism evidence="2">
    <name type="scientific">Candidatus Methanogaster sp. ANME-2c ERB4</name>
    <dbReference type="NCBI Taxonomy" id="2759911"/>
    <lineage>
        <taxon>Archaea</taxon>
        <taxon>Methanobacteriati</taxon>
        <taxon>Methanobacteriota</taxon>
        <taxon>Stenosarchaea group</taxon>
        <taxon>Methanomicrobia</taxon>
        <taxon>Methanosarcinales</taxon>
        <taxon>ANME-2 cluster</taxon>
        <taxon>Candidatus Methanogasteraceae</taxon>
        <taxon>Candidatus Methanogaster</taxon>
    </lineage>
</organism>
<feature type="transmembrane region" description="Helical" evidence="1">
    <location>
        <begin position="24"/>
        <end position="50"/>
    </location>
</feature>
<keyword evidence="1" id="KW-1133">Transmembrane helix</keyword>
<protein>
    <recommendedName>
        <fullName evidence="4">Zincin peptidase</fullName>
    </recommendedName>
</protein>
<dbReference type="EMBL" id="MT631009">
    <property type="protein sequence ID" value="QNO44760.1"/>
    <property type="molecule type" value="Genomic_DNA"/>
</dbReference>
<keyword evidence="1" id="KW-0812">Transmembrane</keyword>
<accession>A0A7G9Y8A7</accession>
<keyword evidence="1" id="KW-0472">Membrane</keyword>
<feature type="transmembrane region" description="Helical" evidence="1">
    <location>
        <begin position="260"/>
        <end position="281"/>
    </location>
</feature>
<evidence type="ECO:0000313" key="3">
    <source>
        <dbReference type="EMBL" id="QNO44760.1"/>
    </source>
</evidence>
<dbReference type="InterPro" id="IPR021683">
    <property type="entry name" value="DUF3267"/>
</dbReference>
<feature type="transmembrane region" description="Helical" evidence="1">
    <location>
        <begin position="147"/>
        <end position="166"/>
    </location>
</feature>
<proteinExistence type="predicted"/>
<dbReference type="Pfam" id="PF11667">
    <property type="entry name" value="DUF3267"/>
    <property type="match status" value="1"/>
</dbReference>
<dbReference type="EMBL" id="MT630939">
    <property type="protein sequence ID" value="QNO44241.1"/>
    <property type="molecule type" value="Genomic_DNA"/>
</dbReference>
<dbReference type="AlphaFoldDB" id="A0A7G9Y8A7"/>
<name>A0A7G9Y8A7_9EURY</name>
<evidence type="ECO:0000256" key="1">
    <source>
        <dbReference type="SAM" id="Phobius"/>
    </source>
</evidence>
<sequence length="293" mass="31841">MNEQQQSNLNGRKEIGKLEMTKEVVYTLNGMGLLALFAFGFLFTSLYTLFTGKIDLNYTSGTILSSVALVIGTFVLHELIHGAFMSKYGGKPRYGAGIAHYILPYFYATTKTIFTRNQFIVIAIAPLVVISLVAIGIMAAFPSIAHWMIIPFVLNGSGAVGDMWVIRNVLKCPKHVLLEDQKSGLIIYGKETDKPMNIPTNGFGSGFSKVFMLCIVATGFLMIIAPMTLDILGVESFAIGPANSFFTIFEYQSIGEGFEFGFFPMSILAISVITGLVYAIINAGKSRNGAMAG</sequence>